<dbReference type="AlphaFoldDB" id="A0A7G9GAR5"/>
<evidence type="ECO:0000313" key="3">
    <source>
        <dbReference type="Proteomes" id="UP000515860"/>
    </source>
</evidence>
<name>A0A7G9GAR5_9FIRM</name>
<dbReference type="Proteomes" id="UP000515860">
    <property type="component" value="Chromosome"/>
</dbReference>
<gene>
    <name evidence="2" type="ORF">H9Q79_13385</name>
</gene>
<keyword evidence="3" id="KW-1185">Reference proteome</keyword>
<dbReference type="EMBL" id="CP060635">
    <property type="protein sequence ID" value="QNM07897.1"/>
    <property type="molecule type" value="Genomic_DNA"/>
</dbReference>
<sequence length="292" mass="34477">MKDEGGIAELSEMEEKKGDDDAGKENLGQKSEKHKEKILDKILEIHSPEKMTVPVWKHALEVMCRILKIPEEKEQFLQGCREEELDVWFRGVYEGVPLAELKGMRGKEWTEGEIKARILQHIKQRIPLSEGVYQKILELQQQARDALADYAYIRDTYLQEITESRKQERDAQQHVLEAKDETICIQKERITELEGKIRNLKRGKNQAEPAKKENTKPSFLEHFKKGRKSVEIIRFREMYLDDPDYSSEQKEFLLNCFEENLSFEELARFASPALTVEQMSRLRRIYEKRYRT</sequence>
<dbReference type="KEGG" id="whj:H9Q79_13385"/>
<proteinExistence type="predicted"/>
<protein>
    <submittedName>
        <fullName evidence="2">Uncharacterized protein</fullName>
    </submittedName>
</protein>
<reference evidence="2 3" key="1">
    <citation type="submission" date="2020-08" db="EMBL/GenBank/DDBJ databases">
        <authorList>
            <person name="Liu C."/>
            <person name="Sun Q."/>
        </authorList>
    </citation>
    <scope>NUCLEOTIDE SEQUENCE [LARGE SCALE GENOMIC DNA]</scope>
    <source>
        <strain evidence="2 3">NSJ-29</strain>
    </source>
</reference>
<evidence type="ECO:0000256" key="1">
    <source>
        <dbReference type="SAM" id="MobiDB-lite"/>
    </source>
</evidence>
<accession>A0A7G9GAR5</accession>
<evidence type="ECO:0000313" key="2">
    <source>
        <dbReference type="EMBL" id="QNM07897.1"/>
    </source>
</evidence>
<feature type="compositionally biased region" description="Basic and acidic residues" evidence="1">
    <location>
        <begin position="13"/>
        <end position="24"/>
    </location>
</feature>
<organism evidence="2 3">
    <name type="scientific">Wansuia hejianensis</name>
    <dbReference type="NCBI Taxonomy" id="2763667"/>
    <lineage>
        <taxon>Bacteria</taxon>
        <taxon>Bacillati</taxon>
        <taxon>Bacillota</taxon>
        <taxon>Clostridia</taxon>
        <taxon>Lachnospirales</taxon>
        <taxon>Lachnospiraceae</taxon>
        <taxon>Wansuia</taxon>
    </lineage>
</organism>
<dbReference type="RefSeq" id="WP_118648200.1">
    <property type="nucleotide sequence ID" value="NZ_CP060635.1"/>
</dbReference>
<feature type="region of interest" description="Disordered" evidence="1">
    <location>
        <begin position="1"/>
        <end position="33"/>
    </location>
</feature>